<evidence type="ECO:0000313" key="2">
    <source>
        <dbReference type="EMBL" id="KAF5317639.1"/>
    </source>
</evidence>
<reference evidence="2 3" key="1">
    <citation type="journal article" date="2020" name="ISME J.">
        <title>Uncovering the hidden diversity of litter-decomposition mechanisms in mushroom-forming fungi.</title>
        <authorList>
            <person name="Floudas D."/>
            <person name="Bentzer J."/>
            <person name="Ahren D."/>
            <person name="Johansson T."/>
            <person name="Persson P."/>
            <person name="Tunlid A."/>
        </authorList>
    </citation>
    <scope>NUCLEOTIDE SEQUENCE [LARGE SCALE GENOMIC DNA]</scope>
    <source>
        <strain evidence="2 3">CBS 175.51</strain>
    </source>
</reference>
<proteinExistence type="predicted"/>
<evidence type="ECO:0000313" key="3">
    <source>
        <dbReference type="Proteomes" id="UP000541558"/>
    </source>
</evidence>
<dbReference type="AlphaFoldDB" id="A0A8H5EZ26"/>
<sequence>MPSSSCPAFARSFDVTPTPSSSRSREHPRMISPRRSTFATTLSELLSAYSVRRFGSTDTLSSLSRFPLTRRMRSLGIP</sequence>
<protein>
    <submittedName>
        <fullName evidence="2">Uncharacterized protein</fullName>
    </submittedName>
</protein>
<organism evidence="2 3">
    <name type="scientific">Ephemerocybe angulata</name>
    <dbReference type="NCBI Taxonomy" id="980116"/>
    <lineage>
        <taxon>Eukaryota</taxon>
        <taxon>Fungi</taxon>
        <taxon>Dikarya</taxon>
        <taxon>Basidiomycota</taxon>
        <taxon>Agaricomycotina</taxon>
        <taxon>Agaricomycetes</taxon>
        <taxon>Agaricomycetidae</taxon>
        <taxon>Agaricales</taxon>
        <taxon>Agaricineae</taxon>
        <taxon>Psathyrellaceae</taxon>
        <taxon>Ephemerocybe</taxon>
    </lineage>
</organism>
<feature type="region of interest" description="Disordered" evidence="1">
    <location>
        <begin position="1"/>
        <end position="35"/>
    </location>
</feature>
<dbReference type="Proteomes" id="UP000541558">
    <property type="component" value="Unassembled WGS sequence"/>
</dbReference>
<name>A0A8H5EZ26_9AGAR</name>
<keyword evidence="3" id="KW-1185">Reference proteome</keyword>
<gene>
    <name evidence="2" type="ORF">D9611_014965</name>
</gene>
<dbReference type="EMBL" id="JAACJK010000201">
    <property type="protein sequence ID" value="KAF5317639.1"/>
    <property type="molecule type" value="Genomic_DNA"/>
</dbReference>
<accession>A0A8H5EZ26</accession>
<comment type="caution">
    <text evidence="2">The sequence shown here is derived from an EMBL/GenBank/DDBJ whole genome shotgun (WGS) entry which is preliminary data.</text>
</comment>
<evidence type="ECO:0000256" key="1">
    <source>
        <dbReference type="SAM" id="MobiDB-lite"/>
    </source>
</evidence>